<keyword evidence="5" id="KW-1185">Reference proteome</keyword>
<protein>
    <submittedName>
        <fullName evidence="4">NUDIX domain-containing protein</fullName>
    </submittedName>
</protein>
<dbReference type="InterPro" id="IPR015797">
    <property type="entry name" value="NUDIX_hydrolase-like_dom_sf"/>
</dbReference>
<name>A0A430HFX3_9BURK</name>
<dbReference type="EMBL" id="RXLQ01000015">
    <property type="protein sequence ID" value="RSZ56413.1"/>
    <property type="molecule type" value="Genomic_DNA"/>
</dbReference>
<evidence type="ECO:0000313" key="4">
    <source>
        <dbReference type="EMBL" id="RSZ56413.1"/>
    </source>
</evidence>
<dbReference type="InterPro" id="IPR000086">
    <property type="entry name" value="NUDIX_hydrolase_dom"/>
</dbReference>
<dbReference type="PROSITE" id="PS00893">
    <property type="entry name" value="NUDIX_BOX"/>
    <property type="match status" value="1"/>
</dbReference>
<reference evidence="4 5" key="1">
    <citation type="submission" date="2018-12" db="EMBL/GenBank/DDBJ databases">
        <authorList>
            <person name="Yang E."/>
        </authorList>
    </citation>
    <scope>NUCLEOTIDE SEQUENCE [LARGE SCALE GENOMIC DNA]</scope>
    <source>
        <strain evidence="4 5">SOD</strain>
    </source>
</reference>
<dbReference type="InterPro" id="IPR020084">
    <property type="entry name" value="NUDIX_hydrolase_CS"/>
</dbReference>
<dbReference type="AlphaFoldDB" id="A0A430HFX3"/>
<dbReference type="Gene3D" id="3.90.79.10">
    <property type="entry name" value="Nucleoside Triphosphate Pyrophosphohydrolase"/>
    <property type="match status" value="1"/>
</dbReference>
<dbReference type="OrthoDB" id="9791228at2"/>
<evidence type="ECO:0000313" key="5">
    <source>
        <dbReference type="Proteomes" id="UP000278085"/>
    </source>
</evidence>
<evidence type="ECO:0000259" key="3">
    <source>
        <dbReference type="PROSITE" id="PS51462"/>
    </source>
</evidence>
<dbReference type="Pfam" id="PF00293">
    <property type="entry name" value="NUDIX"/>
    <property type="match status" value="1"/>
</dbReference>
<accession>A0A430HFX3</accession>
<gene>
    <name evidence="4" type="ORF">EJB06_23905</name>
</gene>
<dbReference type="RefSeq" id="WP_126076535.1">
    <property type="nucleotide sequence ID" value="NZ_CP051166.1"/>
</dbReference>
<proteinExistence type="predicted"/>
<dbReference type="Proteomes" id="UP000278085">
    <property type="component" value="Unassembled WGS sequence"/>
</dbReference>
<comment type="caution">
    <text evidence="4">The sequence shown here is derived from an EMBL/GenBank/DDBJ whole genome shotgun (WGS) entry which is preliminary data.</text>
</comment>
<evidence type="ECO:0000256" key="1">
    <source>
        <dbReference type="ARBA" id="ARBA00001946"/>
    </source>
</evidence>
<dbReference type="GO" id="GO:0016787">
    <property type="term" value="F:hydrolase activity"/>
    <property type="evidence" value="ECO:0007669"/>
    <property type="project" value="UniProtKB-KW"/>
</dbReference>
<dbReference type="CDD" id="cd04690">
    <property type="entry name" value="NUDIX_Hydrolase"/>
    <property type="match status" value="1"/>
</dbReference>
<evidence type="ECO:0000256" key="2">
    <source>
        <dbReference type="ARBA" id="ARBA00022801"/>
    </source>
</evidence>
<comment type="cofactor">
    <cofactor evidence="1">
        <name>Mg(2+)</name>
        <dbReference type="ChEBI" id="CHEBI:18420"/>
    </cofactor>
</comment>
<sequence>MQQSIIVKCAAAIVREKSLLLTRKQGTTTFISPGGKPLPGEAYLDCLAREVREELDVAIQAPSFLGIFYGVSAFEDTPIHMHVYLTDIVGTPRASMEIEEIMWYRPGLGKPGLTIGSVFANAVIPLLIKEKLIG</sequence>
<dbReference type="SUPFAM" id="SSF55811">
    <property type="entry name" value="Nudix"/>
    <property type="match status" value="1"/>
</dbReference>
<feature type="domain" description="Nudix hydrolase" evidence="3">
    <location>
        <begin position="4"/>
        <end position="127"/>
    </location>
</feature>
<organism evidence="4 5">
    <name type="scientific">Massilia atriviolacea</name>
    <dbReference type="NCBI Taxonomy" id="2495579"/>
    <lineage>
        <taxon>Bacteria</taxon>
        <taxon>Pseudomonadati</taxon>
        <taxon>Pseudomonadota</taxon>
        <taxon>Betaproteobacteria</taxon>
        <taxon>Burkholderiales</taxon>
        <taxon>Oxalobacteraceae</taxon>
        <taxon>Telluria group</taxon>
        <taxon>Massilia</taxon>
    </lineage>
</organism>
<keyword evidence="2" id="KW-0378">Hydrolase</keyword>
<dbReference type="PROSITE" id="PS51462">
    <property type="entry name" value="NUDIX"/>
    <property type="match status" value="1"/>
</dbReference>